<evidence type="ECO:0000313" key="4">
    <source>
        <dbReference type="EMBL" id="MBB5936535.1"/>
    </source>
</evidence>
<comment type="caution">
    <text evidence="4">The sequence shown here is derived from an EMBL/GenBank/DDBJ whole genome shotgun (WGS) entry which is preliminary data.</text>
</comment>
<dbReference type="Proteomes" id="UP000588098">
    <property type="component" value="Unassembled WGS sequence"/>
</dbReference>
<dbReference type="SUPFAM" id="SSF89733">
    <property type="entry name" value="L-sulfolactate dehydrogenase-like"/>
    <property type="match status" value="1"/>
</dbReference>
<dbReference type="InterPro" id="IPR043143">
    <property type="entry name" value="Mal/L-sulf/L-lact_DH-like_NADP"/>
</dbReference>
<accession>A0A7W9QAB2</accession>
<organism evidence="4 5">
    <name type="scientific">Streptomyces zagrosensis</name>
    <dbReference type="NCBI Taxonomy" id="1042984"/>
    <lineage>
        <taxon>Bacteria</taxon>
        <taxon>Bacillati</taxon>
        <taxon>Actinomycetota</taxon>
        <taxon>Actinomycetes</taxon>
        <taxon>Kitasatosporales</taxon>
        <taxon>Streptomycetaceae</taxon>
        <taxon>Streptomyces</taxon>
    </lineage>
</organism>
<dbReference type="PANTHER" id="PTHR11091">
    <property type="entry name" value="OXIDOREDUCTASE-RELATED"/>
    <property type="match status" value="1"/>
</dbReference>
<name>A0A7W9QAB2_9ACTN</name>
<proteinExistence type="inferred from homology"/>
<feature type="region of interest" description="Disordered" evidence="3">
    <location>
        <begin position="304"/>
        <end position="383"/>
    </location>
</feature>
<keyword evidence="5" id="KW-1185">Reference proteome</keyword>
<dbReference type="EMBL" id="JACHJL010000008">
    <property type="protein sequence ID" value="MBB5936535.1"/>
    <property type="molecule type" value="Genomic_DNA"/>
</dbReference>
<dbReference type="GO" id="GO:0016491">
    <property type="term" value="F:oxidoreductase activity"/>
    <property type="evidence" value="ECO:0007669"/>
    <property type="project" value="UniProtKB-KW"/>
</dbReference>
<keyword evidence="2" id="KW-0560">Oxidoreductase</keyword>
<dbReference type="InterPro" id="IPR043144">
    <property type="entry name" value="Mal/L-sulf/L-lact_DH-like_ah"/>
</dbReference>
<evidence type="ECO:0000313" key="5">
    <source>
        <dbReference type="Proteomes" id="UP000588098"/>
    </source>
</evidence>
<feature type="compositionally biased region" description="Basic and acidic residues" evidence="3">
    <location>
        <begin position="315"/>
        <end position="326"/>
    </location>
</feature>
<sequence length="383" mass="39984">MTVDESAAAYRMDAVTARAIVMRALAAHGVDDAACAVVADTLVETSMRGIDTHGVRLLPRYLSDLEQGIANPRPTIRVVRETGAAAFIDADAALGIVAGAAGTREVVQRAADNGVAAVVVRNSNHFGAASVYSRAMAREGMVGWVMTSAAARVAPYNGRGPLLGTNPVSVAAGAGDAEFALDMATSQVCLGEIRERGRRGQPLESGWATDENGQGTRDAAQVAALSPVGAGYKGQGLGMVVTLMTAVLADAPLDWQLDHIGQAPPGRGRGIAHCLLCFDPAVFGGRDSFDRRLGDLVRTTRETQPAAFEPVRCPGDPERQREREAARTGIPLDPDTARELHALAQRHHIPVPPLPQPAAPKSSATDSSTAAPSSAPTAPRRSM</sequence>
<dbReference type="Pfam" id="PF02615">
    <property type="entry name" value="Ldh_2"/>
    <property type="match status" value="1"/>
</dbReference>
<dbReference type="InterPro" id="IPR003767">
    <property type="entry name" value="Malate/L-lactate_DH-like"/>
</dbReference>
<evidence type="ECO:0000256" key="1">
    <source>
        <dbReference type="ARBA" id="ARBA00006056"/>
    </source>
</evidence>
<dbReference type="RefSeq" id="WP_184573107.1">
    <property type="nucleotide sequence ID" value="NZ_JACHJL010000008.1"/>
</dbReference>
<feature type="compositionally biased region" description="Low complexity" evidence="3">
    <location>
        <begin position="359"/>
        <end position="383"/>
    </location>
</feature>
<reference evidence="4 5" key="1">
    <citation type="submission" date="2020-08" db="EMBL/GenBank/DDBJ databases">
        <title>Genomic Encyclopedia of Type Strains, Phase III (KMG-III): the genomes of soil and plant-associated and newly described type strains.</title>
        <authorList>
            <person name="Whitman W."/>
        </authorList>
    </citation>
    <scope>NUCLEOTIDE SEQUENCE [LARGE SCALE GENOMIC DNA]</scope>
    <source>
        <strain evidence="4 5">CECT 8305</strain>
    </source>
</reference>
<protein>
    <submittedName>
        <fullName evidence="4">LDH2 family malate/lactate/ureidoglycolate dehydrogenase</fullName>
    </submittedName>
</protein>
<gene>
    <name evidence="4" type="ORF">FHS42_003610</name>
</gene>
<dbReference type="Gene3D" id="1.10.1530.10">
    <property type="match status" value="1"/>
</dbReference>
<dbReference type="AlphaFoldDB" id="A0A7W9QAB2"/>
<dbReference type="InterPro" id="IPR036111">
    <property type="entry name" value="Mal/L-sulfo/L-lacto_DH-like_sf"/>
</dbReference>
<evidence type="ECO:0000256" key="2">
    <source>
        <dbReference type="ARBA" id="ARBA00023002"/>
    </source>
</evidence>
<dbReference type="Gene3D" id="3.30.1370.60">
    <property type="entry name" value="Hypothetical oxidoreductase yiak, domain 2"/>
    <property type="match status" value="1"/>
</dbReference>
<dbReference type="PANTHER" id="PTHR11091:SF0">
    <property type="entry name" value="MALATE DEHYDROGENASE"/>
    <property type="match status" value="1"/>
</dbReference>
<evidence type="ECO:0000256" key="3">
    <source>
        <dbReference type="SAM" id="MobiDB-lite"/>
    </source>
</evidence>
<comment type="similarity">
    <text evidence="1">Belongs to the LDH2/MDH2 oxidoreductase family.</text>
</comment>